<keyword evidence="4" id="KW-1185">Reference proteome</keyword>
<dbReference type="AlphaFoldDB" id="A0AA49GFH6"/>
<dbReference type="PROSITE" id="PS51677">
    <property type="entry name" value="NODB"/>
    <property type="match status" value="1"/>
</dbReference>
<dbReference type="SUPFAM" id="SSF88713">
    <property type="entry name" value="Glycoside hydrolase/deacetylase"/>
    <property type="match status" value="1"/>
</dbReference>
<evidence type="ECO:0000313" key="3">
    <source>
        <dbReference type="EMBL" id="WKK84213.1"/>
    </source>
</evidence>
<dbReference type="GO" id="GO:0016810">
    <property type="term" value="F:hydrolase activity, acting on carbon-nitrogen (but not peptide) bonds"/>
    <property type="evidence" value="ECO:0007669"/>
    <property type="project" value="InterPro"/>
</dbReference>
<keyword evidence="3" id="KW-0378">Hydrolase</keyword>
<evidence type="ECO:0000259" key="2">
    <source>
        <dbReference type="PROSITE" id="PS51677"/>
    </source>
</evidence>
<evidence type="ECO:0000256" key="1">
    <source>
        <dbReference type="ARBA" id="ARBA00022729"/>
    </source>
</evidence>
<dbReference type="CDD" id="cd10918">
    <property type="entry name" value="CE4_NodB_like_5s_6s"/>
    <property type="match status" value="1"/>
</dbReference>
<dbReference type="InterPro" id="IPR051398">
    <property type="entry name" value="Polysacch_Deacetylase"/>
</dbReference>
<dbReference type="PANTHER" id="PTHR34216:SF7">
    <property type="entry name" value="POLY-BETA-1,6-N-ACETYL-D-GLUCOSAMINE N-DEACETYLASE"/>
    <property type="match status" value="1"/>
</dbReference>
<dbReference type="PANTHER" id="PTHR34216">
    <property type="match status" value="1"/>
</dbReference>
<dbReference type="EMBL" id="CP129970">
    <property type="protein sequence ID" value="WKK84213.1"/>
    <property type="molecule type" value="Genomic_DNA"/>
</dbReference>
<name>A0AA49GFH6_9BACT</name>
<dbReference type="Proteomes" id="UP001244443">
    <property type="component" value="Chromosome"/>
</dbReference>
<keyword evidence="1" id="KW-0732">Signal</keyword>
<dbReference type="InterPro" id="IPR011330">
    <property type="entry name" value="Glyco_hydro/deAcase_b/a-brl"/>
</dbReference>
<dbReference type="EC" id="3.-.-.-" evidence="3"/>
<sequence>MNIANFKKFIAYHTFNPNNNLGKHLKYLKSQKVLITVDDGHLSFCKNAFPLLKQYQIPTFLFIIPSLINTEIPFWWDEVMYYLGNEKGSKELQRLKLIPNQERLDYLEELRDNSELPPLKQQQLTVAQLKEMQETGIMIANHSFTHPMFDQCTEEELRDELRKTKAFFEKYDLKGYEYFAYPNGNYNELAEKVLIEEGVKYAFLFNHQLNRGKVNPMRISRLSVNDDTPLWKFRFILSGWHSKVLPLRKRLFRFLKR</sequence>
<organism evidence="3 4">
    <name type="scientific">Marivirga arenosa</name>
    <dbReference type="NCBI Taxonomy" id="3059076"/>
    <lineage>
        <taxon>Bacteria</taxon>
        <taxon>Pseudomonadati</taxon>
        <taxon>Bacteroidota</taxon>
        <taxon>Cytophagia</taxon>
        <taxon>Cytophagales</taxon>
        <taxon>Marivirgaceae</taxon>
        <taxon>Marivirga</taxon>
    </lineage>
</organism>
<gene>
    <name evidence="3" type="ORF">QYS48_18710</name>
</gene>
<dbReference type="Pfam" id="PF01522">
    <property type="entry name" value="Polysacc_deac_1"/>
    <property type="match status" value="1"/>
</dbReference>
<evidence type="ECO:0000313" key="4">
    <source>
        <dbReference type="Proteomes" id="UP001244443"/>
    </source>
</evidence>
<protein>
    <submittedName>
        <fullName evidence="3">Polysaccharide deacetylase family protein</fullName>
        <ecNumber evidence="3">3.-.-.-</ecNumber>
    </submittedName>
</protein>
<dbReference type="InterPro" id="IPR002509">
    <property type="entry name" value="NODB_dom"/>
</dbReference>
<dbReference type="Gene3D" id="3.20.20.370">
    <property type="entry name" value="Glycoside hydrolase/deacetylase"/>
    <property type="match status" value="1"/>
</dbReference>
<dbReference type="GO" id="GO:0005975">
    <property type="term" value="P:carbohydrate metabolic process"/>
    <property type="evidence" value="ECO:0007669"/>
    <property type="project" value="InterPro"/>
</dbReference>
<reference evidence="3" key="1">
    <citation type="submission" date="2023-08" db="EMBL/GenBank/DDBJ databases">
        <title>Comparative genomics and taxonomic characterization of three novel marine species of genus Marivirga.</title>
        <authorList>
            <person name="Muhammad N."/>
            <person name="Kim S.-G."/>
        </authorList>
    </citation>
    <scope>NUCLEOTIDE SEQUENCE [LARGE SCALE GENOMIC DNA]</scope>
    <source>
        <strain evidence="3">ABR2-2</strain>
    </source>
</reference>
<proteinExistence type="predicted"/>
<feature type="domain" description="NodB homology" evidence="2">
    <location>
        <begin position="31"/>
        <end position="257"/>
    </location>
</feature>
<accession>A0AA49GFH6</accession>
<dbReference type="RefSeq" id="WP_302100528.1">
    <property type="nucleotide sequence ID" value="NZ_CP129970.2"/>
</dbReference>